<accession>A0A0V1GM70</accession>
<feature type="region of interest" description="Disordered" evidence="1">
    <location>
        <begin position="87"/>
        <end position="156"/>
    </location>
</feature>
<comment type="caution">
    <text evidence="2">The sequence shown here is derived from an EMBL/GenBank/DDBJ whole genome shotgun (WGS) entry which is preliminary data.</text>
</comment>
<feature type="non-terminal residue" evidence="2">
    <location>
        <position position="1"/>
    </location>
</feature>
<evidence type="ECO:0000313" key="3">
    <source>
        <dbReference type="Proteomes" id="UP000055024"/>
    </source>
</evidence>
<dbReference type="AlphaFoldDB" id="A0A0V1GM70"/>
<gene>
    <name evidence="2" type="ORF">T11_12262</name>
</gene>
<reference evidence="2 3" key="1">
    <citation type="submission" date="2015-01" db="EMBL/GenBank/DDBJ databases">
        <title>Evolution of Trichinella species and genotypes.</title>
        <authorList>
            <person name="Korhonen P.K."/>
            <person name="Edoardo P."/>
            <person name="Giuseppe L.R."/>
            <person name="Gasser R.B."/>
        </authorList>
    </citation>
    <scope>NUCLEOTIDE SEQUENCE [LARGE SCALE GENOMIC DNA]</scope>
    <source>
        <strain evidence="2">ISS1029</strain>
    </source>
</reference>
<dbReference type="OrthoDB" id="1302636at2759"/>
<feature type="non-terminal residue" evidence="2">
    <location>
        <position position="242"/>
    </location>
</feature>
<feature type="region of interest" description="Disordered" evidence="1">
    <location>
        <begin position="1"/>
        <end position="47"/>
    </location>
</feature>
<protein>
    <submittedName>
        <fullName evidence="2">Uncharacterized protein</fullName>
    </submittedName>
</protein>
<proteinExistence type="predicted"/>
<dbReference type="Proteomes" id="UP000055024">
    <property type="component" value="Unassembled WGS sequence"/>
</dbReference>
<feature type="compositionally biased region" description="Low complexity" evidence="1">
    <location>
        <begin position="15"/>
        <end position="26"/>
    </location>
</feature>
<sequence>RPKREEPSAKPRVPFAGGSRGAAFGRGPCGGKGLPPPRSRGGGFRECGTGLSLESGCLKPQPKAGGKLHLRLNMTTRPIANKYQAKRAEIRRSNWGDSVRRPAGRRQRAWRLPVPEASAEGANAGSGPRRLPGAGGRSSPRSRSPRRVGDTRASEARVLVGTGGAFVLRSSLGGGRFPARPSGDPPVPSSCPPDGLSSGACRERGTGPRPRSSLIRWLPRFPFPLPRGLRGVQRVGTPPDPS</sequence>
<feature type="compositionally biased region" description="Low complexity" evidence="1">
    <location>
        <begin position="116"/>
        <end position="142"/>
    </location>
</feature>
<organism evidence="2 3">
    <name type="scientific">Trichinella zimbabwensis</name>
    <dbReference type="NCBI Taxonomy" id="268475"/>
    <lineage>
        <taxon>Eukaryota</taxon>
        <taxon>Metazoa</taxon>
        <taxon>Ecdysozoa</taxon>
        <taxon>Nematoda</taxon>
        <taxon>Enoplea</taxon>
        <taxon>Dorylaimia</taxon>
        <taxon>Trichinellida</taxon>
        <taxon>Trichinellidae</taxon>
        <taxon>Trichinella</taxon>
    </lineage>
</organism>
<name>A0A0V1GM70_9BILA</name>
<evidence type="ECO:0000256" key="1">
    <source>
        <dbReference type="SAM" id="MobiDB-lite"/>
    </source>
</evidence>
<dbReference type="EMBL" id="JYDP01000839">
    <property type="protein sequence ID" value="KRY99450.1"/>
    <property type="molecule type" value="Genomic_DNA"/>
</dbReference>
<evidence type="ECO:0000313" key="2">
    <source>
        <dbReference type="EMBL" id="KRY99450.1"/>
    </source>
</evidence>
<keyword evidence="3" id="KW-1185">Reference proteome</keyword>
<feature type="compositionally biased region" description="Basic and acidic residues" evidence="1">
    <location>
        <begin position="87"/>
        <end position="100"/>
    </location>
</feature>
<feature type="region of interest" description="Disordered" evidence="1">
    <location>
        <begin position="170"/>
        <end position="214"/>
    </location>
</feature>